<dbReference type="PROSITE" id="PS51257">
    <property type="entry name" value="PROKAR_LIPOPROTEIN"/>
    <property type="match status" value="1"/>
</dbReference>
<name>A0A1I0FUR6_9GAMM</name>
<feature type="signal peptide" evidence="1">
    <location>
        <begin position="1"/>
        <end position="25"/>
    </location>
</feature>
<dbReference type="AlphaFoldDB" id="A0A1I0FUR6"/>
<dbReference type="EMBL" id="FOHV01000049">
    <property type="protein sequence ID" value="SET62256.1"/>
    <property type="molecule type" value="Genomic_DNA"/>
</dbReference>
<accession>A0A1I0FUR6</accession>
<sequence length="134" mass="15123">MNLIKTKFCCSIVFLITVLSGCSSQQYVVTQQPQQIQIASIHLKIGETNINYVINTLGEPTYQNSSVDSTHYQYSTCALSEKFRKPVIIDLQLDSPNVPMLNKRLACVPYDQNTKYMLDMIFDENGNLTSVSMS</sequence>
<keyword evidence="1" id="KW-0732">Signal</keyword>
<evidence type="ECO:0000313" key="2">
    <source>
        <dbReference type="EMBL" id="SET62256.1"/>
    </source>
</evidence>
<organism evidence="2 3">
    <name type="scientific">Thorsellia anophelis DSM 18579</name>
    <dbReference type="NCBI Taxonomy" id="1123402"/>
    <lineage>
        <taxon>Bacteria</taxon>
        <taxon>Pseudomonadati</taxon>
        <taxon>Pseudomonadota</taxon>
        <taxon>Gammaproteobacteria</taxon>
        <taxon>Enterobacterales</taxon>
        <taxon>Thorselliaceae</taxon>
        <taxon>Thorsellia</taxon>
    </lineage>
</organism>
<gene>
    <name evidence="2" type="ORF">SAMN02583745_02907</name>
</gene>
<evidence type="ECO:0000256" key="1">
    <source>
        <dbReference type="SAM" id="SignalP"/>
    </source>
</evidence>
<dbReference type="Proteomes" id="UP000242642">
    <property type="component" value="Unassembled WGS sequence"/>
</dbReference>
<proteinExistence type="predicted"/>
<feature type="chain" id="PRO_5017291362" description="Lipoprotein" evidence="1">
    <location>
        <begin position="26"/>
        <end position="134"/>
    </location>
</feature>
<protein>
    <recommendedName>
        <fullName evidence="4">Lipoprotein</fullName>
    </recommendedName>
</protein>
<dbReference type="RefSeq" id="WP_093322655.1">
    <property type="nucleotide sequence ID" value="NZ_FOHV01000049.1"/>
</dbReference>
<keyword evidence="3" id="KW-1185">Reference proteome</keyword>
<evidence type="ECO:0008006" key="4">
    <source>
        <dbReference type="Google" id="ProtNLM"/>
    </source>
</evidence>
<evidence type="ECO:0000313" key="3">
    <source>
        <dbReference type="Proteomes" id="UP000242642"/>
    </source>
</evidence>
<reference evidence="3" key="1">
    <citation type="submission" date="2016-10" db="EMBL/GenBank/DDBJ databases">
        <authorList>
            <person name="Varghese N."/>
            <person name="Submissions S."/>
        </authorList>
    </citation>
    <scope>NUCLEOTIDE SEQUENCE [LARGE SCALE GENOMIC DNA]</scope>
    <source>
        <strain evidence="3">DSM 18579</strain>
    </source>
</reference>